<protein>
    <submittedName>
        <fullName evidence="3">Alpha-1,2-fucosyltransferase</fullName>
    </submittedName>
</protein>
<dbReference type="GO" id="GO:0005975">
    <property type="term" value="P:carbohydrate metabolic process"/>
    <property type="evidence" value="ECO:0007669"/>
    <property type="project" value="InterPro"/>
</dbReference>
<accession>A0A3N4PIR5</accession>
<evidence type="ECO:0000256" key="2">
    <source>
        <dbReference type="ARBA" id="ARBA00022679"/>
    </source>
</evidence>
<gene>
    <name evidence="3" type="ORF">EGT74_16155</name>
</gene>
<keyword evidence="4" id="KW-1185">Reference proteome</keyword>
<evidence type="ECO:0000313" key="4">
    <source>
        <dbReference type="Proteomes" id="UP000278351"/>
    </source>
</evidence>
<dbReference type="AlphaFoldDB" id="A0A3N4PIR5"/>
<keyword evidence="1 3" id="KW-0328">Glycosyltransferase</keyword>
<evidence type="ECO:0000256" key="1">
    <source>
        <dbReference type="ARBA" id="ARBA00022676"/>
    </source>
</evidence>
<dbReference type="OrthoDB" id="9794601at2"/>
<dbReference type="GO" id="GO:0016020">
    <property type="term" value="C:membrane"/>
    <property type="evidence" value="ECO:0007669"/>
    <property type="project" value="InterPro"/>
</dbReference>
<sequence>MIIVQLKGGLGNQMFQYAAGRAVSLRTAATLLLDHAGYEPKQAGMYGLDGLRIQAGLATARDLQQFEQGTAGRILNRLIPLGMRRIYKEPHFHYDPAFPEAKPPLYMKGYWQSWKYFHDIEPQIRSDFRFAGTFSPGIMQKAGQLENTESVAMHFRRGDYTHQQAVQYHGICGPEYYEKAVQQLPAGLQYYIFTNDPAWVRDNLPAGISAEILSGSLSHTQYEDLFLMSRCRHQIIANSSFSWWAAWLNAYGGKKVVAPKRWFNEAQLNTRDLFPQNWLTI</sequence>
<reference evidence="3 4" key="1">
    <citation type="submission" date="2018-11" db="EMBL/GenBank/DDBJ databases">
        <title>Chitinophaga lutea sp.nov., isolate from arsenic contaminated soil.</title>
        <authorList>
            <person name="Zong Y."/>
        </authorList>
    </citation>
    <scope>NUCLEOTIDE SEQUENCE [LARGE SCALE GENOMIC DNA]</scope>
    <source>
        <strain evidence="3 4">ZY74</strain>
    </source>
</reference>
<dbReference type="InterPro" id="IPR002516">
    <property type="entry name" value="Glyco_trans_11"/>
</dbReference>
<dbReference type="Proteomes" id="UP000278351">
    <property type="component" value="Unassembled WGS sequence"/>
</dbReference>
<comment type="caution">
    <text evidence="3">The sequence shown here is derived from an EMBL/GenBank/DDBJ whole genome shotgun (WGS) entry which is preliminary data.</text>
</comment>
<dbReference type="PANTHER" id="PTHR11927:SF9">
    <property type="entry name" value="L-FUCOSYLTRANSFERASE"/>
    <property type="match status" value="1"/>
</dbReference>
<dbReference type="Pfam" id="PF01531">
    <property type="entry name" value="Glyco_transf_11"/>
    <property type="match status" value="1"/>
</dbReference>
<keyword evidence="2 3" id="KW-0808">Transferase</keyword>
<proteinExistence type="predicted"/>
<dbReference type="PANTHER" id="PTHR11927">
    <property type="entry name" value="GALACTOSIDE 2-L-FUCOSYLTRANSFERASE"/>
    <property type="match status" value="1"/>
</dbReference>
<evidence type="ECO:0000313" key="3">
    <source>
        <dbReference type="EMBL" id="RPE08573.1"/>
    </source>
</evidence>
<organism evidence="3 4">
    <name type="scientific">Chitinophaga lutea</name>
    <dbReference type="NCBI Taxonomy" id="2488634"/>
    <lineage>
        <taxon>Bacteria</taxon>
        <taxon>Pseudomonadati</taxon>
        <taxon>Bacteroidota</taxon>
        <taxon>Chitinophagia</taxon>
        <taxon>Chitinophagales</taxon>
        <taxon>Chitinophagaceae</taxon>
        <taxon>Chitinophaga</taxon>
    </lineage>
</organism>
<dbReference type="EMBL" id="RPDH01000002">
    <property type="protein sequence ID" value="RPE08573.1"/>
    <property type="molecule type" value="Genomic_DNA"/>
</dbReference>
<dbReference type="RefSeq" id="WP_123847575.1">
    <property type="nucleotide sequence ID" value="NZ_RPDH01000002.1"/>
</dbReference>
<dbReference type="GO" id="GO:0008107">
    <property type="term" value="F:galactoside 2-alpha-L-fucosyltransferase activity"/>
    <property type="evidence" value="ECO:0007669"/>
    <property type="project" value="InterPro"/>
</dbReference>
<dbReference type="CDD" id="cd11301">
    <property type="entry name" value="Fut1_Fut2_like"/>
    <property type="match status" value="1"/>
</dbReference>
<name>A0A3N4PIR5_9BACT</name>